<sequence length="1016" mass="110785">MDLRQFLKAPSKPDLEAVKAKISASYSTAKQQKEARQICQLEFDESVAAKKPRLADAPVLQSHTTAAAAPLAPAVMQPLTPLTVAGLTLPPDFNRFKPVLLNLPAEFQRVHRAPPRPDVPSTTPPTPALAAFTQDALPAVHAAAVVSSPADLSKSQRKRLNKQKRKHDEAATTKSVRFALDSNDDGSPIAPSASSSATARHRQKQAALRARASEKRAMLGLPSLPPPAWSSPENEDVRQSNKTYDSSDDEPLVVPKKAASSTFSSREKLRQAALSAFQSAAKANNHGGVDHSSDSSDELENPASTANDDAERLRTHAHRQEILKARAEEKRLQVEAEAKLKALKAPELQAIADREARRQAEEAMWMANEWERMEKERERLEAVKLQLAKERRAKMEADRLKLEEQRRLLEAEVEKLAAIRSEEERGAAVERSAALVQLEARRKEVARQVAEAEARRQKRLERQLKQTPDSNLTLNLNEDKSDESSSNESEAPNAASGPPPPKAPTSSAKPSSDQRQNSRVSGPMIPPKGKGDTTTQKAGGARTTRRLSMAGRGRQRSHAGGPFHAISRAHVTTRKRGKQRAAPAWYTAMVRQKHSLDKWLQATTVVDERVNLLEVIAEEKQRFGVLERAYWSRATGMSSGGASRRSMGGRGKTNIDVREMAASSSSDLPSSSDSSESSDDDERGVRFVDDAVEKLPAEQLVHVDHVQVEAPSELQSLANNVEPLELAPGPQDGDDASGLGENAVHEDVMETSGSVQIEHASNVWMAQTESNDVVGTARSGGEAVVNTEQSPTTTNVQAVQELSASEIRSLPHAVIVSKAVEVLQTPPTAVNMDELEKQKHELELLHRALEAQKRKVENALNEAVALSAGSMMSFLTPPSLIPPSTVRAKKSSSQGGGAAMQKRRQPNEEQTAPQSISNTSDEFDSSGADDSDWESKVAQGKLKKRRGKLARLTRQTAKAMQDMIEIVSDDDRAMEVSSSERAAAPPTNVVDRHERIAQLDESRPQLERDEDGATLI</sequence>
<evidence type="ECO:0000256" key="2">
    <source>
        <dbReference type="SAM" id="MobiDB-lite"/>
    </source>
</evidence>
<feature type="compositionally biased region" description="Low complexity" evidence="2">
    <location>
        <begin position="187"/>
        <end position="198"/>
    </location>
</feature>
<gene>
    <name evidence="3" type="ORF">DYB32_005934</name>
</gene>
<feature type="compositionally biased region" description="Low complexity" evidence="2">
    <location>
        <begin position="663"/>
        <end position="675"/>
    </location>
</feature>
<proteinExistence type="predicted"/>
<feature type="region of interest" description="Disordered" evidence="2">
    <location>
        <begin position="283"/>
        <end position="312"/>
    </location>
</feature>
<evidence type="ECO:0000313" key="3">
    <source>
        <dbReference type="EMBL" id="RHY28548.1"/>
    </source>
</evidence>
<keyword evidence="1" id="KW-0175">Coiled coil</keyword>
<feature type="region of interest" description="Disordered" evidence="2">
    <location>
        <begin position="660"/>
        <end position="684"/>
    </location>
</feature>
<feature type="compositionally biased region" description="Basic residues" evidence="2">
    <location>
        <begin position="155"/>
        <end position="165"/>
    </location>
</feature>
<feature type="compositionally biased region" description="Polar residues" evidence="2">
    <location>
        <begin position="908"/>
        <end position="920"/>
    </location>
</feature>
<dbReference type="EMBL" id="QUSY01000564">
    <property type="protein sequence ID" value="RHY28548.1"/>
    <property type="molecule type" value="Genomic_DNA"/>
</dbReference>
<reference evidence="3 4" key="1">
    <citation type="submission" date="2018-08" db="EMBL/GenBank/DDBJ databases">
        <title>Aphanomyces genome sequencing and annotation.</title>
        <authorList>
            <person name="Minardi D."/>
            <person name="Oidtmann B."/>
            <person name="Van Der Giezen M."/>
            <person name="Studholme D.J."/>
        </authorList>
    </citation>
    <scope>NUCLEOTIDE SEQUENCE [LARGE SCALE GENOMIC DNA]</scope>
    <source>
        <strain evidence="3 4">NJM0002</strain>
    </source>
</reference>
<feature type="compositionally biased region" description="Polar residues" evidence="2">
    <location>
        <begin position="467"/>
        <end position="476"/>
    </location>
</feature>
<comment type="caution">
    <text evidence="3">The sequence shown here is derived from an EMBL/GenBank/DDBJ whole genome shotgun (WGS) entry which is preliminary data.</text>
</comment>
<evidence type="ECO:0000313" key="4">
    <source>
        <dbReference type="Proteomes" id="UP000285060"/>
    </source>
</evidence>
<feature type="compositionally biased region" description="Low complexity" evidence="2">
    <location>
        <begin position="484"/>
        <end position="496"/>
    </location>
</feature>
<feature type="region of interest" description="Disordered" evidence="2">
    <location>
        <begin position="458"/>
        <end position="564"/>
    </location>
</feature>
<feature type="compositionally biased region" description="Acidic residues" evidence="2">
    <location>
        <begin position="921"/>
        <end position="932"/>
    </location>
</feature>
<feature type="region of interest" description="Disordered" evidence="2">
    <location>
        <begin position="146"/>
        <end position="265"/>
    </location>
</feature>
<name>A0A3R6YXF8_9STRA</name>
<feature type="coiled-coil region" evidence="1">
    <location>
        <begin position="832"/>
        <end position="866"/>
    </location>
</feature>
<feature type="region of interest" description="Disordered" evidence="2">
    <location>
        <begin position="881"/>
        <end position="948"/>
    </location>
</feature>
<evidence type="ECO:0000256" key="1">
    <source>
        <dbReference type="SAM" id="Coils"/>
    </source>
</evidence>
<accession>A0A3R6YXF8</accession>
<protein>
    <submittedName>
        <fullName evidence="3">Uncharacterized protein</fullName>
    </submittedName>
</protein>
<dbReference type="AlphaFoldDB" id="A0A3R6YXF8"/>
<organism evidence="3 4">
    <name type="scientific">Aphanomyces invadans</name>
    <dbReference type="NCBI Taxonomy" id="157072"/>
    <lineage>
        <taxon>Eukaryota</taxon>
        <taxon>Sar</taxon>
        <taxon>Stramenopiles</taxon>
        <taxon>Oomycota</taxon>
        <taxon>Saprolegniomycetes</taxon>
        <taxon>Saprolegniales</taxon>
        <taxon>Verrucalvaceae</taxon>
        <taxon>Aphanomyces</taxon>
    </lineage>
</organism>
<keyword evidence="4" id="KW-1185">Reference proteome</keyword>
<dbReference type="Proteomes" id="UP000285060">
    <property type="component" value="Unassembled WGS sequence"/>
</dbReference>